<dbReference type="InterPro" id="IPR007280">
    <property type="entry name" value="Peptidase_C_arc/bac"/>
</dbReference>
<feature type="domain" description="PKD" evidence="11">
    <location>
        <begin position="6058"/>
        <end position="6109"/>
    </location>
</feature>
<reference evidence="12 13" key="1">
    <citation type="submission" date="2024-02" db="EMBL/GenBank/DDBJ databases">
        <title>Genome sequence of Aquincola sp. MAHUQ-54.</title>
        <authorList>
            <person name="Huq M.A."/>
        </authorList>
    </citation>
    <scope>NUCLEOTIDE SEQUENCE [LARGE SCALE GENOMIC DNA]</scope>
    <source>
        <strain evidence="12 13">MAHUQ-54</strain>
    </source>
</reference>
<feature type="active site" description="Charge relay system" evidence="8">
    <location>
        <position position="5482"/>
    </location>
</feature>
<dbReference type="InterPro" id="IPR032812">
    <property type="entry name" value="SbsA_Ig"/>
</dbReference>
<name>A0AAW9QIJ8_9BURK</name>
<feature type="region of interest" description="Disordered" evidence="9">
    <location>
        <begin position="4800"/>
        <end position="4848"/>
    </location>
</feature>
<keyword evidence="6 8" id="KW-0378">Hydrolase</keyword>
<dbReference type="PROSITE" id="PS00137">
    <property type="entry name" value="SUBTILASE_HIS"/>
    <property type="match status" value="1"/>
</dbReference>
<dbReference type="Gene3D" id="3.40.50.200">
    <property type="entry name" value="Peptidase S8/S53 domain"/>
    <property type="match status" value="1"/>
</dbReference>
<dbReference type="InterPro" id="IPR022398">
    <property type="entry name" value="Peptidase_S8_His-AS"/>
</dbReference>
<dbReference type="InterPro" id="IPR053786">
    <property type="entry name" value="LEPRxLL_CS"/>
</dbReference>
<dbReference type="InterPro" id="IPR035986">
    <property type="entry name" value="PKD_dom_sf"/>
</dbReference>
<dbReference type="CDD" id="cd03143">
    <property type="entry name" value="A4_beta-galactosidase_middle_domain"/>
    <property type="match status" value="2"/>
</dbReference>
<evidence type="ECO:0000256" key="6">
    <source>
        <dbReference type="ARBA" id="ARBA00022801"/>
    </source>
</evidence>
<dbReference type="Pfam" id="PF00082">
    <property type="entry name" value="Peptidase_S8"/>
    <property type="match status" value="1"/>
</dbReference>
<dbReference type="GO" id="GO:0006508">
    <property type="term" value="P:proteolysis"/>
    <property type="evidence" value="ECO:0007669"/>
    <property type="project" value="UniProtKB-KW"/>
</dbReference>
<dbReference type="SUPFAM" id="SSF49785">
    <property type="entry name" value="Galactose-binding domain-like"/>
    <property type="match status" value="1"/>
</dbReference>
<feature type="region of interest" description="Disordered" evidence="9">
    <location>
        <begin position="5787"/>
        <end position="5810"/>
    </location>
</feature>
<dbReference type="Proteomes" id="UP001336250">
    <property type="component" value="Unassembled WGS sequence"/>
</dbReference>
<keyword evidence="4 8" id="KW-0645">Protease</keyword>
<protein>
    <submittedName>
        <fullName evidence="12">CARDB domain-containing protein</fullName>
    </submittedName>
</protein>
<dbReference type="PROSITE" id="PS50022">
    <property type="entry name" value="FA58C_3"/>
    <property type="match status" value="1"/>
</dbReference>
<evidence type="ECO:0000256" key="7">
    <source>
        <dbReference type="ARBA" id="ARBA00022825"/>
    </source>
</evidence>
<organism evidence="12 13">
    <name type="scientific">Aquincola agrisoli</name>
    <dbReference type="NCBI Taxonomy" id="3119538"/>
    <lineage>
        <taxon>Bacteria</taxon>
        <taxon>Pseudomonadati</taxon>
        <taxon>Pseudomonadota</taxon>
        <taxon>Betaproteobacteria</taxon>
        <taxon>Burkholderiales</taxon>
        <taxon>Sphaerotilaceae</taxon>
        <taxon>Aquincola</taxon>
    </lineage>
</organism>
<dbReference type="PANTHER" id="PTHR43399:SF4">
    <property type="entry name" value="CELL WALL-ASSOCIATED PROTEASE"/>
    <property type="match status" value="1"/>
</dbReference>
<dbReference type="InterPro" id="IPR000209">
    <property type="entry name" value="Peptidase_S8/S53_dom"/>
</dbReference>
<feature type="domain" description="F5/8 type C" evidence="10">
    <location>
        <begin position="470"/>
        <end position="628"/>
    </location>
</feature>
<dbReference type="InterPro" id="IPR055353">
    <property type="entry name" value="DUF7619"/>
</dbReference>
<dbReference type="SUPFAM" id="SSF52743">
    <property type="entry name" value="Subtilisin-like"/>
    <property type="match status" value="1"/>
</dbReference>
<evidence type="ECO:0000259" key="10">
    <source>
        <dbReference type="PROSITE" id="PS50022"/>
    </source>
</evidence>
<evidence type="ECO:0000313" key="12">
    <source>
        <dbReference type="EMBL" id="MEF7616672.1"/>
    </source>
</evidence>
<evidence type="ECO:0000256" key="3">
    <source>
        <dbReference type="ARBA" id="ARBA00022525"/>
    </source>
</evidence>
<dbReference type="InterPro" id="IPR029062">
    <property type="entry name" value="Class_I_gatase-like"/>
</dbReference>
<evidence type="ECO:0000259" key="11">
    <source>
        <dbReference type="PROSITE" id="PS50093"/>
    </source>
</evidence>
<proteinExistence type="inferred from homology"/>
<feature type="active site" description="Charge relay system" evidence="8">
    <location>
        <position position="5710"/>
    </location>
</feature>
<feature type="compositionally biased region" description="Gly residues" evidence="9">
    <location>
        <begin position="5787"/>
        <end position="5802"/>
    </location>
</feature>
<dbReference type="InterPro" id="IPR023827">
    <property type="entry name" value="Peptidase_S8_Asp-AS"/>
</dbReference>
<dbReference type="Gene3D" id="2.60.40.680">
    <property type="match status" value="1"/>
</dbReference>
<dbReference type="Pfam" id="PF17210">
    <property type="entry name" value="SdrD_B"/>
    <property type="match status" value="3"/>
</dbReference>
<keyword evidence="5" id="KW-0732">Signal</keyword>
<dbReference type="InterPro" id="IPR000421">
    <property type="entry name" value="FA58C"/>
</dbReference>
<dbReference type="RefSeq" id="WP_332292225.1">
    <property type="nucleotide sequence ID" value="NZ_JAZIBG010000048.1"/>
</dbReference>
<dbReference type="Gene3D" id="3.40.50.880">
    <property type="match status" value="2"/>
</dbReference>
<keyword evidence="7 8" id="KW-0720">Serine protease</keyword>
<dbReference type="PRINTS" id="PR00723">
    <property type="entry name" value="SUBTILISIN"/>
</dbReference>
<dbReference type="Pfam" id="PF24595">
    <property type="entry name" value="DUF7619"/>
    <property type="match status" value="1"/>
</dbReference>
<dbReference type="GO" id="GO:0005576">
    <property type="term" value="C:extracellular region"/>
    <property type="evidence" value="ECO:0007669"/>
    <property type="project" value="UniProtKB-SubCell"/>
</dbReference>
<evidence type="ECO:0000256" key="4">
    <source>
        <dbReference type="ARBA" id="ARBA00022670"/>
    </source>
</evidence>
<dbReference type="SUPFAM" id="SSF52317">
    <property type="entry name" value="Class I glutamine amidotransferase-like"/>
    <property type="match status" value="2"/>
</dbReference>
<sequence>MHRSAPHLPARTLALIQRAITGLKLPGSRPTGRMPELPALHFEPLEQRMLMSADLMPGAGANGAPAPVAALQVAPAAAALSVDLASLQGDGGGPRFVADFDTDDFSTPLQPLSPRGSLVHAGGVAGELAAQGERDSLSLTVEAGRSVSLRFSPALADSLLRAKLEVFNAADQSLGFVEAGEAGQALALRIAAGAGGALRIDVSSLSGAGAYQVELFLDAVLEGTDSTGMDDAVDLSAQLAPLPGGTGSHTSIIGRLDPAGLAAPLYVETFENGLAEQWSLSSSHGDATIGTTSYYDNGQGSNGGSYGSWGTALYSEGDRYGDYGGYGGEPTAATIGTQAVGGYDDALNEAIWTVNVAGRSNLLLEFDHWGYDPVAEAFSGSAFTGSEFADGIAASVDGITWVPVATLAAPADNGRAHHTIDLSAALAAHGLTPTSELRLKFQHADTPHTGEFGELVRSYRYWDNLTIREAETLRRVAPAATTFEGSNLFGSLDVLGDGITPAEGSYLDTNSATTWLGDVEGQYPLDTKLVFDLGGNVLVSDLELSVDGNDDYAVDYSLDGEIWSRLTTISRYAGEVGYGMETLSSIDGAAEYEASIDFEAVEARWLRVYATGGDDNYFGVGEVRVMTSTQAGDNQDWHRIDLEAGDVVSLALQFAGGQADAGALQLFDADGRLLTLGTRTGSTGAAISGFSAPAAGTYYVRVGGSQAGEYHLAVTKDVLLGGALSRAEDITATPVVVDGFRAPTQGGSSGTIRVAVHRGDSTLISRLNDSTHGIQAVSVAGTDIDTAAELANYDVVMIGHSSYEHEFEGFAAALRDWVEAGGGVIATGWTVYGAGTGYAGSSGDSSTAIPDIDAIVPVATGGRYDSQYSGLLDIGSIAHPITEGLGDFYLPSIYVEYAAGGADPGATTLAELNGRAAVVAGEVQSGRGVYLGPTYFDYSYLVQGDLDRLLEQAVVWASGDGTHDYTVRATAGDTLTVTAEPVGSADGEPGNTLVPTLEVVDEDNTVVASSATGSLSFVAGDTGRYRIRLGAESGQGDVILRVAGSTAAAADTFGVSASSVDGLLRTTYFPGYVDIEFGQPLLLTSLTAQSLTIDGQAASSFTVLDGSSVRFFFDGSAWPDGEHTLALAAGALTDIRGQALEAWSHSFELDTTLPVVTAASIAQQGRIDGTPSMLTIDFSEALDTEYLDSSDVSLVDVVTGNSIALTSFHYDAENRRLELGLPALEDGRYQLALWSGYYAFKDLLGLPLNGDPSDPLPSGGGDNTPDNFVLDFIVDQDEQDFAQLPPFAAQGSLVHGRLATGGLNGQADTDAFTVMLTGDQLLTVFARATPTPLGDPSDLVIGLKVFDAAGNLVASADGVQGEGAVLQTVRAAGGGLLAAGTYRIELSNLAGDGGYELGLLLGARAEGELAQPGTPNNTPQTAEDIASSFVDLGNGGSRGAVVGSLVTPPQDGGGGEPVLTAQDADTEGDYYRFTLRADEYATIVLAPALGGQFDGSLVVDLLDADGNLLATSHARGGAAVQAIREFKAGAAGDYLLRVRGDSEALYNLTVTRSLSFELPQAGGTALQDISGTHQALGHLSGSGSVGSGAVRVAVFNGGSGASLVAQLNDDTWFDFTATSVTANQIDTVEELSQYDVVVIGDEYNHGQYGTFAQALRQWVEGGGGLVATGWTVYAAGSSTSPVLPDIDAIVPVDTTVRHNYYNGGTVNVADASHPATDGLTDFQVSGYIEYSTGGADPGAQTLATVNGRAFAVVGQPQDGRSAYLGAVYYDGFAGNNAALDRLLEQTVAWAAGDRDDSYVLQVAAGDVLTLTTQTPGDGGDTPLNTLATRIELYDAGGTLVASNERGAADGRNALLTHIALDGGTYRVRVVAVAGEGDYVVSVDGATGGERETAPQVVAVTPAAGALLSAPPTEIVVELSEGVRADSVSVDDLVLDNGGTVVGVEMLAGHRLRFLVELPPEEGTTTFRFAAGAFTDLQGTPSEAFESSFVYDLTGPRVVASSPDAAAQPNAPFNTWTFTFNENVDAATVGYDDVLVFTGPAGQNLRNQVQSVTASGNTLTVTFTNQYAAGIYTLVLGPDIRDRAGNLMDQDGDGIAGEAEDSHTATVTLRSPDLTPVVVTAPASGSFGAPISVTWTVKNAGNGATNASYWYDGFWLSRDTTVSSDDIQLSDQYIELGPLAADGSYTRTASLTLPLNTNYLDGTYYLLLRTDRHGYQGEADETNNTLASEAFTLTVPPLPDLVAEDVQVAPVVEAGKATTITWTTRNQGTAATATGWYDHIYLSADASYGSGDIYIGQVYNSSSIAAGGTLARSANLTIPLAQTGQWHVIVRSDVYDYVEEFAAEGNNETASAATVNVIVPTEDLVPTAVAVPEAATFGDRITVAWSVQNQGTGPTVGNWTDRLWLSTDDTRSDDDIYLGEFSSSGDTPLAAGGVYHRSRDITLPLRGTLNTGSYRVLVQTDYYGNEPETNEANNVRASSAITLTVPPFADLTVSNVTVPDGVRSGNTTTVRFTLTNQGTAPASDFRFRLVLTDSNVPGSSSHHLGDFAFNDTLRPGQSIEIAQDVTLPISAPGNWYVGVTADIGNVVFEHAAEDNNSALSTLTSIPLPPLADLRVTDIVAPADALSGQVVPITWTVTNQGSGSIIGGRWVDRVYLSTDGGASNGIFVGDFSYEGDLAAGASVTRTQNITVPGDRIGSYTVVVRTDINGDNYEYDGEDNNRTVDNTTLVASFPPLPNLTVASITPPSDAFSGTQTIVSWVVTNTGNGSTSVPRWLDTVVLSLNDVYGDGDDIVLGSVANPSYLADGESYVNTLTFTVPRGLAGDYRLLVKADANHQVFENTAEGDNVGVSALTRFTLTPPPDLRVTAVQAPTQAFSGQPMSLNWTVTNAGDGRTAETSWYDRVYVSTDNVFDAGDLALGTFFHSGALDGGESYTATHSVTLPVGEVGERWFFVVSDIYNNVYEHANENDNAGGEDTATNVVLTPPPDLEVSSITLPASARAGNTLEFSYSVTNYGATATAESYWTDTFYLSADAVLDAGDLVLGTRGHGGVLGVDGSYGATPGFKLPDTLDGAYYLIVHTDSGNQVFEGFAGANGDPNANNVAVSAAPIVVSSRPANLVIESFTAPATGEAGKQIVVTWTLRNAGTGATQANYWIDQIIASNDDILGDDDDIVLASTSPGEILAAGATLTQSAVVSLPFGMQGNYKLFLRADATQQVFEGSGEGDNVASLPLTVTRDTPDLVVSSLSATAPQAYAEPIVVTWRVDNEGDNRTNANYWSDRVWLSRDGTLGSGDVLLGTVSRGNPLAAGEGYDATAQFALPSGFGAGDYFVIVETDVNNLVTEGTAGEANNLRASATPITIPPEVLVPVLRPDLRVERVDAPAEAISGQALQVSWTVRNDSTDPTGARNWYDAVYLSRDLVFDRATDLYLGYADHAGGLAAGASYTQTKTFTVPYGQSGPFYVFVVADGGNGLPELVETNNAGVDSGFTQVTLAPPADLLVGEITIPVNAIPGRDATITYTVTNQGTNPALGSWRDSIYLSADDTWDIGDLLFGTVQHNGPVAGGASYTEALTAALPGLTPGNYRVIVRSDILNTIAESNEGNNVSASLDAVAIDVETLALGTPASGTIATGQAVFYKVVVGAGETVRVVLDSDGEDNGNELYLRYGSMPTRGQFDHTGRDPFVADQLAVIPTTEAGTYYVMLYGADGRAPRPYTLTASILPFSLQSVDQAEVGNGGTVTLQVDGAKFDAQTQFALINGAGESIFGTVSKLENSSRAYVTFDARGAAAGAYSLAAEAADGTVALYAEQIQVVDGGGAEIVRSIQGPAEVRPGRVILANLVYANEGDADTMAPLFIVTSPTGTRFGSTAESIGLSSSVQLLGVAPSGPQDILRPGDHHSLPLLFESVNAPMSFTTRVIQETSTEPIDYALLEQSLRMPGMTDTEWQTRWLTQLQPRLGGTWGDYVRLVNALSKQYSTPERTLSDVRELFDIAFTENPAFLASMSYSGTLQDADTGAAMGGVEMAVYRQTGTTYVFAGRTTTAADGRFTLGYLQPGTYTLALGRVVPTEDGGTDIERPYSFDLNRNGIADAASPVFTITEATDIAGAALYARLTPVEPTPENVDLAPAMATDASGLSHMVWTRDGVFWHAVNDGTGWKDAQPLPGNVAGDGLQLAADPRLIDGNREGLLATWRQGEGNAAEVYYSVGARQPDGTWQWTAAAKLTDNAQFDGAYAIGIGADGKPVLMVQRKDATNPNDDFDLYGGETAIQDPVFVDVIAQQMEELRVLLDAMSDAELEAMGVHRIRFSKSIGNVNLGPLGSVKSEIRVDLQAQIDCTLIFRGNGAFKFDINIGGVKTEIEGRAGGDVRYVADHDTCVYVFKSARINAQVSGAVNVPLSFIPVVGTALTAMGVKGRFEVAAGGNLVWDAGADFPGWWSSGSGSFRGSVGLNWEGSIPFTGLEAVVRALINVNGKWDDQGLGMREPPISGTILVRVKHNWFFGGSGWTEYTYTYPGSDMGSTGMDGDLLTLDDAIFAGNAYDTAISFGFDPRATGTLNDYTGAGETAITSNLQSEGEPVIAESPTGELWAAWASEDGVHVARHQNGAWQPASLVPGSGGYSARGLSLAFDGNGDAIALWNRLDTSGLTTSSSSAQIQAVLESGGDLVFARFSAGAWSAPQALTTAAGEEQSAKLVRLANGDVLAAWTLSTAGLDAYMPSVTVQTALWSAATGTWGAVENVAAGRVMGALSISQQGGRPVLVWAEAVNSSNATVLRSSTRETGGWTAAGTLQIAISQSLVDVAQALEGGSTLPPADGDGALEMAGLPLPSPPEECCDEEDPPPYEPDPVVPRDPNDILGPAGFGEERWIAATDTLAYTIRFENAADAAAPAQEVVVTQQLDADLDWRTFRVDDFGFGDQRVELSGTTAFYQARLDFSATKGYLLDVSASIDTATGIVTWRLTTLDPATGELPVDAQLGFLPPNRNAEGVSDGRGEGFLSYTIKAKRTVATGTVIDATARIVFDTEEPIDTPPIFNTLDAGLPSSAVTALPATTEEPTFLVSWSGADADGGSALASYTIYVSTNGGDWNPWLVNTTLTESLYEGVAGNHYAFFSVARDNAGNVEAVPETADAMISVGAGSGSIVGIVFDDTDGDGRHDTGEAGLGGWTMFLDTDGDGVLDEGERTTLTAADGSYRFDDVGAGLVTVGRVLPQGWLSTSPADNRQVVTVVADGTAEGADFGSFQRISLGGVKFDDSNANGVLDAGEALLAGWTIQLDRNGDGSIDATAVTGADGSYRFENLGPGVYHLSEVAQAGWLRTTPGNGVFSVVATSGLAAADLHFASVRPASISGVKFEDVDGDGQRDEGEGLLAGWTIFLDSNGNGTLDAGERSTVTGTDGSYRFDDLLPGSYTVAEVMQAGWMQTAPATSTGSASIGNQDQALELPDAGLDTAALSPSATAGNGWANTLTGLDAFRADSRFSGITGSGLSVVVIDTGIDLDHAFFGPDTDGDGIADRIVYQYDFANDDADASDRNNHGSHISSIIGGADGTYGGVAQGVDLIALKVFQDSGKGYFSYLENALRWVVAHADEFNVGVVNLSLGDGGNWNTAIGRFGLADELAALAEKNIIVTAASGNNYAQFGGAWGVAYPAADPAVLAVGATWAGDLGGPWNYAGGASDYTTGADQITAFSQRDDELLDVFAPGARLTGANASGGLTTMQGTSQASAYMAGIAALAQDLAQQALGRRLSLAEFTSLLDSTSQQIVDGDDENDNVRNSGLGFNRVDMLALAEAILALPAGGGTGTPGGSPGQGGGSTQPLPSAAPAAHSVTVVAGGSATGLDFGNFKLGRIDGTLYHDADADGVRDAGEDGTGLGGFTVFLDANGNGVADVGESTTLTDANGAYRFTDLGPGTRSVVVAAHGGWKTVAGQAAATITSGVVATPSLSVNALPTIDPVAGTRVDEGSPVTVQLAGRDSAGDTLRYELVGEVPAGAAIGADGVFSWTPADGSTTQTFTVRVTDLAGSIAERSFDVQVDNVAPTLAATGAATASTGQPYVLSLSATDPGADTIGQWVIDWGDGLVQTVNGHPASVSHSYAAAGSYQVSATAIDEDGSYTVAGPQVQVAQTPLQVTAFAATNTGFTLRFNRVVDAASLNLYDAASHGFGAADIVFANAAGQPVAGSVVLDADGRGLTFVKTGGTLAAGAYSVRLASGATAFADLDGNGDGTAGDAYTTSFTAAAGGAVLSIGEIARGPGQPVDLPATGSGFPITLTGAAGAKNIVFTLRYDASLLNVTGVINGAGLPAGSSLMADLSVAGEVRITITAATPLGAGALELLRLQSTVRADARYGASQVLDLSAISINGGTIPVRDDDGLHVVAYLGDTDGSRGYGTADVERLQRVLTRADSGFGAFPLIDAMVLGDINASGTLTSLDAARLQQKVGGADRPEIPTIPVLPPPAPVAPSIDLAGSFADFELRDTASAQTTWLSDWMQPASATAAAKAQAASSLIKLTPANVAPAALPTLK</sequence>
<dbReference type="SUPFAM" id="SSF49299">
    <property type="entry name" value="PKD domain"/>
    <property type="match status" value="1"/>
</dbReference>
<dbReference type="EMBL" id="JAZIBG010000048">
    <property type="protein sequence ID" value="MEF7616672.1"/>
    <property type="molecule type" value="Genomic_DNA"/>
</dbReference>
<dbReference type="PROSITE" id="PS00136">
    <property type="entry name" value="SUBTILASE_ASP"/>
    <property type="match status" value="1"/>
</dbReference>
<evidence type="ECO:0000256" key="5">
    <source>
        <dbReference type="ARBA" id="ARBA00022729"/>
    </source>
</evidence>
<dbReference type="CDD" id="cd00146">
    <property type="entry name" value="PKD"/>
    <property type="match status" value="1"/>
</dbReference>
<dbReference type="InterPro" id="IPR036852">
    <property type="entry name" value="Peptidase_S8/S53_dom_sf"/>
</dbReference>
<evidence type="ECO:0000256" key="9">
    <source>
        <dbReference type="SAM" id="MobiDB-lite"/>
    </source>
</evidence>
<evidence type="ECO:0000313" key="13">
    <source>
        <dbReference type="Proteomes" id="UP001336250"/>
    </source>
</evidence>
<dbReference type="SUPFAM" id="SSF49478">
    <property type="entry name" value="Cna protein B-type domain"/>
    <property type="match status" value="1"/>
</dbReference>
<comment type="similarity">
    <text evidence="2 8">Belongs to the peptidase S8 family.</text>
</comment>
<dbReference type="PROSITE" id="PS50093">
    <property type="entry name" value="PKD"/>
    <property type="match status" value="1"/>
</dbReference>
<dbReference type="Pfam" id="PF07705">
    <property type="entry name" value="CARDB"/>
    <property type="match status" value="11"/>
</dbReference>
<evidence type="ECO:0000256" key="1">
    <source>
        <dbReference type="ARBA" id="ARBA00004613"/>
    </source>
</evidence>
<evidence type="ECO:0000256" key="8">
    <source>
        <dbReference type="PROSITE-ProRule" id="PRU01240"/>
    </source>
</evidence>
<dbReference type="InterPro" id="IPR014755">
    <property type="entry name" value="Cu-Rt/internalin_Ig-like"/>
</dbReference>
<dbReference type="Pfam" id="PF13205">
    <property type="entry name" value="Big_5"/>
    <property type="match status" value="1"/>
</dbReference>
<dbReference type="InterPro" id="IPR051048">
    <property type="entry name" value="Peptidase_S8/S53_subtilisin"/>
</dbReference>
<dbReference type="Pfam" id="PF04151">
    <property type="entry name" value="PPC"/>
    <property type="match status" value="1"/>
</dbReference>
<dbReference type="Gene3D" id="2.60.40.1220">
    <property type="match status" value="1"/>
</dbReference>
<dbReference type="SUPFAM" id="SSF117074">
    <property type="entry name" value="Hypothetical protein PA1324"/>
    <property type="match status" value="4"/>
</dbReference>
<keyword evidence="3" id="KW-0964">Secreted</keyword>
<dbReference type="InterPro" id="IPR011635">
    <property type="entry name" value="CARDB"/>
</dbReference>
<dbReference type="PANTHER" id="PTHR43399">
    <property type="entry name" value="SUBTILISIN-RELATED"/>
    <property type="match status" value="1"/>
</dbReference>
<dbReference type="Pfam" id="PF18911">
    <property type="entry name" value="PKD_4"/>
    <property type="match status" value="1"/>
</dbReference>
<dbReference type="InterPro" id="IPR033764">
    <property type="entry name" value="Sdr_B"/>
</dbReference>
<dbReference type="InterPro" id="IPR015500">
    <property type="entry name" value="Peptidase_S8_subtilisin-rel"/>
</dbReference>
<evidence type="ECO:0000256" key="2">
    <source>
        <dbReference type="ARBA" id="ARBA00011073"/>
    </source>
</evidence>
<dbReference type="Gene3D" id="2.60.40.10">
    <property type="entry name" value="Immunoglobulins"/>
    <property type="match status" value="18"/>
</dbReference>
<dbReference type="Gene3D" id="2.60.120.380">
    <property type="match status" value="5"/>
</dbReference>
<dbReference type="NCBIfam" id="NF012209">
    <property type="entry name" value="LEPR-8K"/>
    <property type="match status" value="1"/>
</dbReference>
<comment type="subcellular location">
    <subcellularLocation>
        <location evidence="1">Secreted</location>
    </subcellularLocation>
</comment>
<gene>
    <name evidence="12" type="ORF">V4F39_22350</name>
</gene>
<dbReference type="InterPro" id="IPR008979">
    <property type="entry name" value="Galactose-bd-like_sf"/>
</dbReference>
<dbReference type="InterPro" id="IPR013783">
    <property type="entry name" value="Ig-like_fold"/>
</dbReference>
<comment type="caution">
    <text evidence="12">The sequence shown here is derived from an EMBL/GenBank/DDBJ whole genome shotgun (WGS) entry which is preliminary data.</text>
</comment>
<accession>A0AAW9QIJ8</accession>
<dbReference type="GO" id="GO:0004252">
    <property type="term" value="F:serine-type endopeptidase activity"/>
    <property type="evidence" value="ECO:0007669"/>
    <property type="project" value="UniProtKB-UniRule"/>
</dbReference>
<dbReference type="Gene3D" id="2.60.120.260">
    <property type="entry name" value="Galactose-binding domain-like"/>
    <property type="match status" value="1"/>
</dbReference>
<keyword evidence="13" id="KW-1185">Reference proteome</keyword>
<feature type="active site" description="Charge relay system" evidence="8">
    <location>
        <position position="5524"/>
    </location>
</feature>
<dbReference type="InterPro" id="IPR000601">
    <property type="entry name" value="PKD_dom"/>
</dbReference>
<dbReference type="PROSITE" id="PS51892">
    <property type="entry name" value="SUBTILASE"/>
    <property type="match status" value="1"/>
</dbReference>